<dbReference type="GO" id="GO:0006814">
    <property type="term" value="P:sodium ion transport"/>
    <property type="evidence" value="ECO:0007669"/>
    <property type="project" value="UniProtKB-UniRule"/>
</dbReference>
<reference evidence="12 13" key="1">
    <citation type="submission" date="2019-02" db="EMBL/GenBank/DDBJ databases">
        <title>Deep-cultivation of Planctomycetes and their phenomic and genomic characterization uncovers novel biology.</title>
        <authorList>
            <person name="Wiegand S."/>
            <person name="Jogler M."/>
            <person name="Boedeker C."/>
            <person name="Pinto D."/>
            <person name="Vollmers J."/>
            <person name="Rivas-Marin E."/>
            <person name="Kohn T."/>
            <person name="Peeters S.H."/>
            <person name="Heuer A."/>
            <person name="Rast P."/>
            <person name="Oberbeckmann S."/>
            <person name="Bunk B."/>
            <person name="Jeske O."/>
            <person name="Meyerdierks A."/>
            <person name="Storesund J.E."/>
            <person name="Kallscheuer N."/>
            <person name="Luecker S."/>
            <person name="Lage O.M."/>
            <person name="Pohl T."/>
            <person name="Merkel B.J."/>
            <person name="Hornburger P."/>
            <person name="Mueller R.-W."/>
            <person name="Bruemmer F."/>
            <person name="Labrenz M."/>
            <person name="Spormann A.M."/>
            <person name="Op den Camp H."/>
            <person name="Overmann J."/>
            <person name="Amann R."/>
            <person name="Jetten M.S.M."/>
            <person name="Mascher T."/>
            <person name="Medema M.H."/>
            <person name="Devos D.P."/>
            <person name="Kaster A.-K."/>
            <person name="Ovreas L."/>
            <person name="Rohde M."/>
            <person name="Galperin M.Y."/>
            <person name="Jogler C."/>
        </authorList>
    </citation>
    <scope>NUCLEOTIDE SEQUENCE [LARGE SCALE GENOMIC DNA]</scope>
    <source>
        <strain evidence="12 13">Pan189</strain>
    </source>
</reference>
<evidence type="ECO:0000256" key="4">
    <source>
        <dbReference type="ARBA" id="ARBA00023053"/>
    </source>
</evidence>
<organism evidence="12 13">
    <name type="scientific">Stratiformator vulcanicus</name>
    <dbReference type="NCBI Taxonomy" id="2527980"/>
    <lineage>
        <taxon>Bacteria</taxon>
        <taxon>Pseudomonadati</taxon>
        <taxon>Planctomycetota</taxon>
        <taxon>Planctomycetia</taxon>
        <taxon>Planctomycetales</taxon>
        <taxon>Planctomycetaceae</taxon>
        <taxon>Stratiformator</taxon>
    </lineage>
</organism>
<sequence length="448" mass="49365">MVKISKGLNLPLLGAPDQSRIEQKTCKTAAIVGGDYVGMKPTMAVAEGDAVKRGQLLFDDKKTEGVRYTSPACGKVIAVNRGAKRAFQSVIIEIDGEEQVKYQSYADSDLTTLGRETVRDALLECGLWPALRSRPFSKVADPAVVPHSIFVTAIDTNPLAADPVPLIKERPDEFRYGLQVLRHLTDGPVYLCNRPGSELPGRDFDFVRVGEFDGPHPAGLVGTHIHFLDPVSEKKKVWYLNYSDVLDIGRFFATGELPAERIVAFGGPVVKEPRLLRVPVGANLAEITEGELSSSDDVRLLSGSVFNGRKYREEDGFLGRYHVQVSALEEGHHREFLGWQGPGFEQFSIRRIFASSAVPEKKYAMTTSTHGSPRAMVPIGMYEDVMPLDIEATFFLRALITGDTEQAQLLGALELDEEDVALCTFVDPGKTEYGPLLRDQLTQIEREG</sequence>
<evidence type="ECO:0000313" key="12">
    <source>
        <dbReference type="EMBL" id="QDT35853.1"/>
    </source>
</evidence>
<keyword evidence="12" id="KW-0560">Oxidoreductase</keyword>
<dbReference type="RefSeq" id="WP_145362118.1">
    <property type="nucleotide sequence ID" value="NZ_CP036268.1"/>
</dbReference>
<dbReference type="InterPro" id="IPR008703">
    <property type="entry name" value="NqrA"/>
</dbReference>
<dbReference type="AlphaFoldDB" id="A0A517QWA3"/>
<comment type="function">
    <text evidence="8">NQR complex catalyzes the reduction of ubiquinone-1 to ubiquinol by two successive reactions, coupled with the transport of Na(+) ions from the cytoplasm to the periplasm. NqrA to NqrE are probably involved in the second step, the conversion of ubisemiquinone to ubiquinol.</text>
</comment>
<evidence type="ECO:0000256" key="8">
    <source>
        <dbReference type="HAMAP-Rule" id="MF_00425"/>
    </source>
</evidence>
<comment type="subunit">
    <text evidence="8">Composed of six subunits; NqrA, NqrB, NqrC, NqrD, NqrE and NqrF.</text>
</comment>
<feature type="domain" description="Na(+)-translocating NADH-quinone reductase subunit A C-terminal" evidence="10">
    <location>
        <begin position="262"/>
        <end position="311"/>
    </location>
</feature>
<keyword evidence="13" id="KW-1185">Reference proteome</keyword>
<accession>A0A517QWA3</accession>
<keyword evidence="1 8" id="KW-0813">Transport</keyword>
<keyword evidence="5 8" id="KW-0406">Ion transport</keyword>
<dbReference type="NCBIfam" id="TIGR01936">
    <property type="entry name" value="nqrA"/>
    <property type="match status" value="1"/>
</dbReference>
<evidence type="ECO:0000256" key="2">
    <source>
        <dbReference type="ARBA" id="ARBA00022967"/>
    </source>
</evidence>
<dbReference type="InterPro" id="IPR022615">
    <property type="entry name" value="NqrA_C_domain"/>
</dbReference>
<dbReference type="HAMAP" id="MF_00425">
    <property type="entry name" value="NqrA"/>
    <property type="match status" value="1"/>
</dbReference>
<dbReference type="KEGG" id="svp:Pan189_02060"/>
<dbReference type="InterPro" id="IPR056148">
    <property type="entry name" value="NQRA_2nd"/>
</dbReference>
<protein>
    <recommendedName>
        <fullName evidence="8">Na(+)-translocating NADH-quinone reductase subunit A</fullName>
        <shortName evidence="8">Na(+)-NQR subunit A</shortName>
        <shortName evidence="8">Na(+)-translocating NQR subunit A</shortName>
        <ecNumber evidence="8">7.2.1.1</ecNumber>
    </recommendedName>
    <alternativeName>
        <fullName evidence="8">NQR complex subunit A</fullName>
    </alternativeName>
    <alternativeName>
        <fullName evidence="8">NQR-1 subunit A</fullName>
    </alternativeName>
</protein>
<evidence type="ECO:0000313" key="13">
    <source>
        <dbReference type="Proteomes" id="UP000317318"/>
    </source>
</evidence>
<dbReference type="PANTHER" id="PTHR37839">
    <property type="entry name" value="NA(+)-TRANSLOCATING NADH-QUINONE REDUCTASE SUBUNIT A"/>
    <property type="match status" value="1"/>
</dbReference>
<dbReference type="Pfam" id="PF11973">
    <property type="entry name" value="NQRA_SLBB"/>
    <property type="match status" value="1"/>
</dbReference>
<dbReference type="PANTHER" id="PTHR37839:SF1">
    <property type="entry name" value="NA(+)-TRANSLOCATING NADH-QUINONE REDUCTASE SUBUNIT A"/>
    <property type="match status" value="1"/>
</dbReference>
<keyword evidence="3 8" id="KW-0520">NAD</keyword>
<keyword evidence="4 8" id="KW-0915">Sodium</keyword>
<keyword evidence="7 8" id="KW-0739">Sodium transport</keyword>
<evidence type="ECO:0000256" key="6">
    <source>
        <dbReference type="ARBA" id="ARBA00023075"/>
    </source>
</evidence>
<feature type="domain" description="NqrA second alpha/beta" evidence="11">
    <location>
        <begin position="115"/>
        <end position="257"/>
    </location>
</feature>
<evidence type="ECO:0000256" key="3">
    <source>
        <dbReference type="ARBA" id="ARBA00023027"/>
    </source>
</evidence>
<dbReference type="NCBIfam" id="NF003759">
    <property type="entry name" value="PRK05352.1-2"/>
    <property type="match status" value="1"/>
</dbReference>
<dbReference type="Pfam" id="PF05896">
    <property type="entry name" value="NQRA_N"/>
    <property type="match status" value="1"/>
</dbReference>
<dbReference type="InterPro" id="IPR056147">
    <property type="entry name" value="NQRA_N"/>
</dbReference>
<evidence type="ECO:0000256" key="7">
    <source>
        <dbReference type="ARBA" id="ARBA00023201"/>
    </source>
</evidence>
<evidence type="ECO:0000259" key="9">
    <source>
        <dbReference type="Pfam" id="PF05896"/>
    </source>
</evidence>
<dbReference type="EC" id="7.2.1.1" evidence="8"/>
<gene>
    <name evidence="8 12" type="primary">nqrA</name>
    <name evidence="12" type="ORF">Pan189_02060</name>
</gene>
<keyword evidence="2 8" id="KW-1278">Translocase</keyword>
<comment type="catalytic activity">
    <reaction evidence="8">
        <text>a ubiquinone + n Na(+)(in) + NADH + H(+) = a ubiquinol + n Na(+)(out) + NAD(+)</text>
        <dbReference type="Rhea" id="RHEA:47748"/>
        <dbReference type="Rhea" id="RHEA-COMP:9565"/>
        <dbReference type="Rhea" id="RHEA-COMP:9566"/>
        <dbReference type="ChEBI" id="CHEBI:15378"/>
        <dbReference type="ChEBI" id="CHEBI:16389"/>
        <dbReference type="ChEBI" id="CHEBI:17976"/>
        <dbReference type="ChEBI" id="CHEBI:29101"/>
        <dbReference type="ChEBI" id="CHEBI:57540"/>
        <dbReference type="ChEBI" id="CHEBI:57945"/>
        <dbReference type="EC" id="7.2.1.1"/>
    </reaction>
</comment>
<evidence type="ECO:0000256" key="1">
    <source>
        <dbReference type="ARBA" id="ARBA00022448"/>
    </source>
</evidence>
<dbReference type="EMBL" id="CP036268">
    <property type="protein sequence ID" value="QDT35853.1"/>
    <property type="molecule type" value="Genomic_DNA"/>
</dbReference>
<evidence type="ECO:0000256" key="5">
    <source>
        <dbReference type="ARBA" id="ARBA00023065"/>
    </source>
</evidence>
<evidence type="ECO:0000259" key="11">
    <source>
        <dbReference type="Pfam" id="PF24836"/>
    </source>
</evidence>
<dbReference type="Pfam" id="PF24836">
    <property type="entry name" value="NQRA_2nd"/>
    <property type="match status" value="1"/>
</dbReference>
<keyword evidence="6 8" id="KW-0830">Ubiquinone</keyword>
<dbReference type="OrthoDB" id="9774536at2"/>
<name>A0A517QWA3_9PLAN</name>
<feature type="domain" description="NqrA N-terminal barrel-sandwich hybrid" evidence="9">
    <location>
        <begin position="2"/>
        <end position="95"/>
    </location>
</feature>
<dbReference type="GO" id="GO:0016655">
    <property type="term" value="F:oxidoreductase activity, acting on NAD(P)H, quinone or similar compound as acceptor"/>
    <property type="evidence" value="ECO:0007669"/>
    <property type="project" value="UniProtKB-UniRule"/>
</dbReference>
<dbReference type="Proteomes" id="UP000317318">
    <property type="component" value="Chromosome"/>
</dbReference>
<comment type="similarity">
    <text evidence="8">Belongs to the NqrA family.</text>
</comment>
<evidence type="ECO:0000259" key="10">
    <source>
        <dbReference type="Pfam" id="PF11973"/>
    </source>
</evidence>
<proteinExistence type="inferred from homology"/>